<keyword evidence="4" id="KW-1185">Reference proteome</keyword>
<name>A0AAJ0HD64_9PEZI</name>
<feature type="transmembrane region" description="Helical" evidence="2">
    <location>
        <begin position="224"/>
        <end position="248"/>
    </location>
</feature>
<organism evidence="3 4">
    <name type="scientific">Lasiosphaeria hispida</name>
    <dbReference type="NCBI Taxonomy" id="260671"/>
    <lineage>
        <taxon>Eukaryota</taxon>
        <taxon>Fungi</taxon>
        <taxon>Dikarya</taxon>
        <taxon>Ascomycota</taxon>
        <taxon>Pezizomycotina</taxon>
        <taxon>Sordariomycetes</taxon>
        <taxon>Sordariomycetidae</taxon>
        <taxon>Sordariales</taxon>
        <taxon>Lasiosphaeriaceae</taxon>
        <taxon>Lasiosphaeria</taxon>
    </lineage>
</organism>
<feature type="compositionally biased region" description="Basic and acidic residues" evidence="1">
    <location>
        <begin position="76"/>
        <end position="92"/>
    </location>
</feature>
<gene>
    <name evidence="3" type="ORF">B0T25DRAFT_546166</name>
</gene>
<comment type="caution">
    <text evidence="3">The sequence shown here is derived from an EMBL/GenBank/DDBJ whole genome shotgun (WGS) entry which is preliminary data.</text>
</comment>
<dbReference type="Proteomes" id="UP001275084">
    <property type="component" value="Unassembled WGS sequence"/>
</dbReference>
<proteinExistence type="predicted"/>
<evidence type="ECO:0000256" key="1">
    <source>
        <dbReference type="SAM" id="MobiDB-lite"/>
    </source>
</evidence>
<keyword evidence="2" id="KW-1133">Transmembrane helix</keyword>
<sequence length="772" mass="84136">MDSGSAENLTIGSPQAEPDIQTSVQPSLVPASGARLGAQDNALHTVPDTASIHELKSSPAGSERSRQGTARPPRPLNERELDSKSVLDDTRSRPQTALSIKDKIGVWGIVFLSVGYILPLASLGFLGFLWFANQTDNLWRRIASDNWMPRAIAICAEVIKQPISFSTGTLVAMMAALVLEQFDVVLPNAASVSLMRATASSGSSLLLLWHQLVTMVATRFKNSWPTLLLVFLLSCVYGLTQAVSILLLSDLGLATIPGDGASNAAIPIPITLSDTDSIGHSPPWHRPPAFFPIFAEYSEPPYESVGVRDTGLTLRAFLPLPNPRDRESLFEYIGPTTVIDARVTCQVPRLADTIVSRSGDNVLRVDGRVAASRHTPRLADDVSPLDANRSIPFSCQFGMGEIGLGGKSGDEWRTAICQLPSQEGFDFLPVSKGLVSEFEDIGSSPENVSAGIAYLITNITLGSPEFWKVIMGGNDNVFSPPAFSDRSEWIDLIFSNGDAVLSLTLCHSAFRQAEMPVHLSSASNRTEIVPLFNFSNSRYDFSAVRNQMGQGRRQTDQRKLLRMHSKSWVQETGLSYIRNGLDMSKGVSEYRRSPFENANITGIMYNVGGAAVNKSDYILPDIMHVWLFQEIVANGGSVAFALQAILTVLSSMTYYDNIQNFDRMEPVKQIFFMVTTVPMEWKGFAAVAATIALHLALMTVITRRFVQGTAFSRLGSCWLVLAQTVHGGASTYVDGAELMSDGDVEKIMKEDGVKKERAGIRRGEAITGISMK</sequence>
<keyword evidence="2" id="KW-0472">Membrane</keyword>
<reference evidence="3" key="2">
    <citation type="submission" date="2023-06" db="EMBL/GenBank/DDBJ databases">
        <authorList>
            <consortium name="Lawrence Berkeley National Laboratory"/>
            <person name="Haridas S."/>
            <person name="Hensen N."/>
            <person name="Bonometti L."/>
            <person name="Westerberg I."/>
            <person name="Brannstrom I.O."/>
            <person name="Guillou S."/>
            <person name="Cros-Aarteil S."/>
            <person name="Calhoun S."/>
            <person name="Kuo A."/>
            <person name="Mondo S."/>
            <person name="Pangilinan J."/>
            <person name="Riley R."/>
            <person name="Labutti K."/>
            <person name="Andreopoulos B."/>
            <person name="Lipzen A."/>
            <person name="Chen C."/>
            <person name="Yanf M."/>
            <person name="Daum C."/>
            <person name="Ng V."/>
            <person name="Clum A."/>
            <person name="Steindorff A."/>
            <person name="Ohm R."/>
            <person name="Martin F."/>
            <person name="Silar P."/>
            <person name="Natvig D."/>
            <person name="Lalanne C."/>
            <person name="Gautier V."/>
            <person name="Ament-Velasquez S.L."/>
            <person name="Kruys A."/>
            <person name="Hutchinson M.I."/>
            <person name="Powell A.J."/>
            <person name="Barry K."/>
            <person name="Miller A.N."/>
            <person name="Grigoriev I.V."/>
            <person name="Debuchy R."/>
            <person name="Gladieux P."/>
            <person name="Thoren M.H."/>
            <person name="Johannesson H."/>
        </authorList>
    </citation>
    <scope>NUCLEOTIDE SEQUENCE</scope>
    <source>
        <strain evidence="3">CBS 955.72</strain>
    </source>
</reference>
<feature type="region of interest" description="Disordered" evidence="1">
    <location>
        <begin position="1"/>
        <end position="92"/>
    </location>
</feature>
<evidence type="ECO:0000313" key="4">
    <source>
        <dbReference type="Proteomes" id="UP001275084"/>
    </source>
</evidence>
<accession>A0AAJ0HD64</accession>
<feature type="transmembrane region" description="Helical" evidence="2">
    <location>
        <begin position="104"/>
        <end position="131"/>
    </location>
</feature>
<evidence type="ECO:0000256" key="2">
    <source>
        <dbReference type="SAM" id="Phobius"/>
    </source>
</evidence>
<protein>
    <submittedName>
        <fullName evidence="3">Uncharacterized protein</fullName>
    </submittedName>
</protein>
<feature type="compositionally biased region" description="Polar residues" evidence="1">
    <location>
        <begin position="1"/>
        <end position="13"/>
    </location>
</feature>
<evidence type="ECO:0000313" key="3">
    <source>
        <dbReference type="EMBL" id="KAK3348648.1"/>
    </source>
</evidence>
<reference evidence="3" key="1">
    <citation type="journal article" date="2023" name="Mol. Phylogenet. Evol.">
        <title>Genome-scale phylogeny and comparative genomics of the fungal order Sordariales.</title>
        <authorList>
            <person name="Hensen N."/>
            <person name="Bonometti L."/>
            <person name="Westerberg I."/>
            <person name="Brannstrom I.O."/>
            <person name="Guillou S."/>
            <person name="Cros-Aarteil S."/>
            <person name="Calhoun S."/>
            <person name="Haridas S."/>
            <person name="Kuo A."/>
            <person name="Mondo S."/>
            <person name="Pangilinan J."/>
            <person name="Riley R."/>
            <person name="LaButti K."/>
            <person name="Andreopoulos B."/>
            <person name="Lipzen A."/>
            <person name="Chen C."/>
            <person name="Yan M."/>
            <person name="Daum C."/>
            <person name="Ng V."/>
            <person name="Clum A."/>
            <person name="Steindorff A."/>
            <person name="Ohm R.A."/>
            <person name="Martin F."/>
            <person name="Silar P."/>
            <person name="Natvig D.O."/>
            <person name="Lalanne C."/>
            <person name="Gautier V."/>
            <person name="Ament-Velasquez S.L."/>
            <person name="Kruys A."/>
            <person name="Hutchinson M.I."/>
            <person name="Powell A.J."/>
            <person name="Barry K."/>
            <person name="Miller A.N."/>
            <person name="Grigoriev I.V."/>
            <person name="Debuchy R."/>
            <person name="Gladieux P."/>
            <person name="Hiltunen Thoren M."/>
            <person name="Johannesson H."/>
        </authorList>
    </citation>
    <scope>NUCLEOTIDE SEQUENCE</scope>
    <source>
        <strain evidence="3">CBS 955.72</strain>
    </source>
</reference>
<dbReference type="AlphaFoldDB" id="A0AAJ0HD64"/>
<dbReference type="EMBL" id="JAUIQD010000005">
    <property type="protein sequence ID" value="KAK3348648.1"/>
    <property type="molecule type" value="Genomic_DNA"/>
</dbReference>
<keyword evidence="2" id="KW-0812">Transmembrane</keyword>